<keyword evidence="7" id="KW-1185">Reference proteome</keyword>
<evidence type="ECO:0000259" key="2">
    <source>
        <dbReference type="Pfam" id="PF10552"/>
    </source>
</evidence>
<keyword evidence="1" id="KW-0175">Coiled coil</keyword>
<feature type="coiled-coil region" evidence="1">
    <location>
        <begin position="3"/>
        <end position="50"/>
    </location>
</feature>
<proteinExistence type="predicted"/>
<evidence type="ECO:0000313" key="5">
    <source>
        <dbReference type="EMBL" id="SUJ61384.1"/>
    </source>
</evidence>
<sequence>MSNQVMELNRAQMEQMVRQANSALQMYDKIIEVEQRVNKAESRMNQTAEKTERRLHKIETTYPLLDTEADRLQSIATIKAHQFTSQFFGEEVSQELYMKKFGHLISGIYRSVKKEFNVRKYTLVLHVEAEQAITFVENLTLDDLPQNYMRLTDSQIDTATRHGDYGILERLA</sequence>
<evidence type="ECO:0000313" key="3">
    <source>
        <dbReference type="EMBL" id="GEQ01468.1"/>
    </source>
</evidence>
<dbReference type="EMBL" id="BKAV01000042">
    <property type="protein sequence ID" value="GEQ01468.1"/>
    <property type="molecule type" value="Genomic_DNA"/>
</dbReference>
<evidence type="ECO:0000313" key="4">
    <source>
        <dbReference type="EMBL" id="SUJ20912.1"/>
    </source>
</evidence>
<dbReference type="RefSeq" id="WP_103388170.1">
    <property type="nucleotide sequence ID" value="NZ_BKAV01000042.1"/>
</dbReference>
<evidence type="ECO:0000313" key="6">
    <source>
        <dbReference type="Proteomes" id="UP000254956"/>
    </source>
</evidence>
<name>A0A380CJT8_9STAP</name>
<evidence type="ECO:0000256" key="1">
    <source>
        <dbReference type="SAM" id="Coils"/>
    </source>
</evidence>
<accession>A0A380CJT8</accession>
<dbReference type="EMBL" id="UGZE01000002">
    <property type="protein sequence ID" value="SUJ61384.1"/>
    <property type="molecule type" value="Genomic_DNA"/>
</dbReference>
<reference evidence="3 7" key="2">
    <citation type="submission" date="2019-07" db="EMBL/GenBank/DDBJ databases">
        <title>Whole genome shotgun sequence of Staphylococcus arlettae NBRC 109765.</title>
        <authorList>
            <person name="Hosoyama A."/>
            <person name="Uohara A."/>
            <person name="Ohji S."/>
            <person name="Ichikawa N."/>
        </authorList>
    </citation>
    <scope>NUCLEOTIDE SEQUENCE [LARGE SCALE GENOMIC DNA]</scope>
    <source>
        <strain evidence="3 7">NBRC 109765</strain>
    </source>
</reference>
<feature type="domain" description="ORF6C" evidence="2">
    <location>
        <begin position="40"/>
        <end position="142"/>
    </location>
</feature>
<dbReference type="AlphaFoldDB" id="A0A380CJT8"/>
<organism evidence="4 6">
    <name type="scientific">Staphylococcus arlettae</name>
    <dbReference type="NCBI Taxonomy" id="29378"/>
    <lineage>
        <taxon>Bacteria</taxon>
        <taxon>Bacillati</taxon>
        <taxon>Bacillota</taxon>
        <taxon>Bacilli</taxon>
        <taxon>Bacillales</taxon>
        <taxon>Staphylococcaceae</taxon>
        <taxon>Staphylococcus</taxon>
    </lineage>
</organism>
<dbReference type="Pfam" id="PF10552">
    <property type="entry name" value="ORF6C"/>
    <property type="match status" value="1"/>
</dbReference>
<dbReference type="OrthoDB" id="2414218at2"/>
<evidence type="ECO:0000313" key="7">
    <source>
        <dbReference type="Proteomes" id="UP000321598"/>
    </source>
</evidence>
<reference evidence="4 6" key="1">
    <citation type="submission" date="2018-06" db="EMBL/GenBank/DDBJ databases">
        <authorList>
            <consortium name="Pathogen Informatics"/>
            <person name="Doyle S."/>
        </authorList>
    </citation>
    <scope>NUCLEOTIDE SEQUENCE [LARGE SCALE GENOMIC DNA]</scope>
    <source>
        <strain evidence="4 6">NCTC12413</strain>
    </source>
</reference>
<gene>
    <name evidence="4" type="ORF">NCTC12413_01799</name>
    <name evidence="5" type="ORF">NCTC12413_02697</name>
    <name evidence="3" type="ORF">SAR03_25050</name>
</gene>
<dbReference type="Proteomes" id="UP000321598">
    <property type="component" value="Unassembled WGS sequence"/>
</dbReference>
<dbReference type="Proteomes" id="UP000254956">
    <property type="component" value="Unassembled WGS sequence"/>
</dbReference>
<dbReference type="InterPro" id="IPR018878">
    <property type="entry name" value="ORF6C_dom"/>
</dbReference>
<protein>
    <submittedName>
        <fullName evidence="4">Phage protein</fullName>
    </submittedName>
</protein>
<dbReference type="EMBL" id="UGZE01000001">
    <property type="protein sequence ID" value="SUJ20912.1"/>
    <property type="molecule type" value="Genomic_DNA"/>
</dbReference>